<keyword evidence="9" id="KW-1185">Reference proteome</keyword>
<dbReference type="GO" id="GO:0005869">
    <property type="term" value="C:dynactin complex"/>
    <property type="evidence" value="ECO:0007669"/>
    <property type="project" value="InterPro"/>
</dbReference>
<evidence type="ECO:0000256" key="3">
    <source>
        <dbReference type="ARBA" id="ARBA00016573"/>
    </source>
</evidence>
<accession>A0A2B7XV11</accession>
<evidence type="ECO:0000313" key="9">
    <source>
        <dbReference type="Proteomes" id="UP000224634"/>
    </source>
</evidence>
<feature type="compositionally biased region" description="Low complexity" evidence="7">
    <location>
        <begin position="1"/>
        <end position="29"/>
    </location>
</feature>
<feature type="compositionally biased region" description="Low complexity" evidence="7">
    <location>
        <begin position="108"/>
        <end position="118"/>
    </location>
</feature>
<dbReference type="EMBL" id="PDNA01000112">
    <property type="protein sequence ID" value="PGH12840.1"/>
    <property type="molecule type" value="Genomic_DNA"/>
</dbReference>
<evidence type="ECO:0000256" key="1">
    <source>
        <dbReference type="ARBA" id="ARBA00004245"/>
    </source>
</evidence>
<organism evidence="8 9">
    <name type="scientific">Polytolypa hystricis (strain UAMH7299)</name>
    <dbReference type="NCBI Taxonomy" id="1447883"/>
    <lineage>
        <taxon>Eukaryota</taxon>
        <taxon>Fungi</taxon>
        <taxon>Dikarya</taxon>
        <taxon>Ascomycota</taxon>
        <taxon>Pezizomycotina</taxon>
        <taxon>Eurotiomycetes</taxon>
        <taxon>Eurotiomycetidae</taxon>
        <taxon>Onygenales</taxon>
        <taxon>Onygenales incertae sedis</taxon>
        <taxon>Polytolypa</taxon>
    </lineage>
</organism>
<evidence type="ECO:0000256" key="7">
    <source>
        <dbReference type="SAM" id="MobiDB-lite"/>
    </source>
</evidence>
<dbReference type="GO" id="GO:0007052">
    <property type="term" value="P:mitotic spindle organization"/>
    <property type="evidence" value="ECO:0007669"/>
    <property type="project" value="TreeGrafter"/>
</dbReference>
<comment type="function">
    <text evidence="6">Part of the dynactin complex that activates the molecular motor dynein for ultra-processive transport along microtubules.</text>
</comment>
<dbReference type="STRING" id="1447883.A0A2B7XV11"/>
<keyword evidence="4" id="KW-0963">Cytoplasm</keyword>
<dbReference type="Proteomes" id="UP000224634">
    <property type="component" value="Unassembled WGS sequence"/>
</dbReference>
<comment type="subcellular location">
    <subcellularLocation>
        <location evidence="1">Cytoplasm</location>
        <location evidence="1">Cytoskeleton</location>
    </subcellularLocation>
</comment>
<keyword evidence="5" id="KW-0206">Cytoskeleton</keyword>
<feature type="region of interest" description="Disordered" evidence="7">
    <location>
        <begin position="94"/>
        <end position="118"/>
    </location>
</feature>
<evidence type="ECO:0000313" key="8">
    <source>
        <dbReference type="EMBL" id="PGH12840.1"/>
    </source>
</evidence>
<evidence type="ECO:0000256" key="4">
    <source>
        <dbReference type="ARBA" id="ARBA00022490"/>
    </source>
</evidence>
<evidence type="ECO:0000256" key="2">
    <source>
        <dbReference type="ARBA" id="ARBA00007719"/>
    </source>
</evidence>
<gene>
    <name evidence="8" type="ORF">AJ80_06549</name>
</gene>
<evidence type="ECO:0000256" key="6">
    <source>
        <dbReference type="ARBA" id="ARBA00034687"/>
    </source>
</evidence>
<dbReference type="InterPro" id="IPR027777">
    <property type="entry name" value="DCTN6"/>
</dbReference>
<proteinExistence type="inferred from homology"/>
<dbReference type="AlphaFoldDB" id="A0A2B7XV11"/>
<dbReference type="OrthoDB" id="2355at2759"/>
<dbReference type="PANTHER" id="PTHR13072:SF0">
    <property type="entry name" value="DYNACTIN SUBUNIT 6"/>
    <property type="match status" value="1"/>
</dbReference>
<name>A0A2B7XV11_POLH7</name>
<dbReference type="Gene3D" id="2.160.10.10">
    <property type="entry name" value="Hexapeptide repeat proteins"/>
    <property type="match status" value="1"/>
</dbReference>
<dbReference type="SUPFAM" id="SSF51161">
    <property type="entry name" value="Trimeric LpxA-like enzymes"/>
    <property type="match status" value="1"/>
</dbReference>
<dbReference type="PANTHER" id="PTHR13072">
    <property type="entry name" value="DYNACTIN 6"/>
    <property type="match status" value="1"/>
</dbReference>
<reference evidence="8 9" key="1">
    <citation type="submission" date="2017-10" db="EMBL/GenBank/DDBJ databases">
        <title>Comparative genomics in systemic dimorphic fungi from Ajellomycetaceae.</title>
        <authorList>
            <person name="Munoz J.F."/>
            <person name="Mcewen J.G."/>
            <person name="Clay O.K."/>
            <person name="Cuomo C.A."/>
        </authorList>
    </citation>
    <scope>NUCLEOTIDE SEQUENCE [LARGE SCALE GENOMIC DNA]</scope>
    <source>
        <strain evidence="8 9">UAMH7299</strain>
    </source>
</reference>
<protein>
    <recommendedName>
        <fullName evidence="3">Dynactin subunit 6</fullName>
    </recommendedName>
</protein>
<comment type="similarity">
    <text evidence="2">Belongs to the dynactin subunits 5/6 family. Dynactin subunit 6 subfamily.</text>
</comment>
<sequence length="244" mass="24828">MSTQPTLRPSSSRPSSTSVRKSTTSSPTTSAPPKPPISAHPTAIVPDSATFHGTHPVSIGAGTIIHPRAKIYSFHGAVSFGEGCIVGEKSVIGGPLPPTSSRPVSLDTTPTATSSSSSPTIIENSVLIGPLATVSAGTHISTAAVIDTAAVLGRDVRIGQHVKICASCEIRDGVSVGEWMVVMGGGGGGERLRMRKRASNAHSEDGGLGGRSVEAGRLVVLNREREGLTKLIGVGSGGGGSRRR</sequence>
<dbReference type="GO" id="GO:0070840">
    <property type="term" value="F:dynein complex binding"/>
    <property type="evidence" value="ECO:0007669"/>
    <property type="project" value="TreeGrafter"/>
</dbReference>
<dbReference type="InterPro" id="IPR011004">
    <property type="entry name" value="Trimer_LpxA-like_sf"/>
</dbReference>
<comment type="caution">
    <text evidence="8">The sequence shown here is derived from an EMBL/GenBank/DDBJ whole genome shotgun (WGS) entry which is preliminary data.</text>
</comment>
<feature type="region of interest" description="Disordered" evidence="7">
    <location>
        <begin position="1"/>
        <end position="50"/>
    </location>
</feature>
<evidence type="ECO:0000256" key="5">
    <source>
        <dbReference type="ARBA" id="ARBA00023212"/>
    </source>
</evidence>